<feature type="domain" description="PucR C-terminal helix-turn-helix" evidence="2">
    <location>
        <begin position="437"/>
        <end position="494"/>
    </location>
</feature>
<evidence type="ECO:0000259" key="2">
    <source>
        <dbReference type="Pfam" id="PF13556"/>
    </source>
</evidence>
<organism evidence="4 5">
    <name type="scientific">Streptomyces atratus</name>
    <dbReference type="NCBI Taxonomy" id="1893"/>
    <lineage>
        <taxon>Bacteria</taxon>
        <taxon>Bacillati</taxon>
        <taxon>Actinomycetota</taxon>
        <taxon>Actinomycetes</taxon>
        <taxon>Kitasatosporales</taxon>
        <taxon>Streptomycetaceae</taxon>
        <taxon>Streptomyces</taxon>
    </lineage>
</organism>
<comment type="similarity">
    <text evidence="1">Belongs to the CdaR family.</text>
</comment>
<protein>
    <submittedName>
        <fullName evidence="4">PucR family transcriptional regulator</fullName>
    </submittedName>
</protein>
<evidence type="ECO:0000259" key="3">
    <source>
        <dbReference type="Pfam" id="PF17853"/>
    </source>
</evidence>
<dbReference type="InterPro" id="IPR042070">
    <property type="entry name" value="PucR_C-HTH_sf"/>
</dbReference>
<sequence length="504" mass="53836">MRAGERADDVLRMYRLARSGGSQELLRWVSGRAEGWAGLLDGDGTVLHGVTRTPDRTGVEAAALATEGVRELTSLGAHSFSFDRGPHTALLFPLDGPPNVSPPVLAVVAPRPLPDGLVTLLSDVALPLAMCWAAETVERKRRRVDLAESRNREAVLHLLMTGQLSIAHQVAGALKPTLPDPVRVCVVECPGGRRDEVARICAELSGGRSWIVRCPVYARHLILVVPAGPDAAEQQLGLRVADVVDECVVGASEDVPLSDTATGYRQAFHALAVARGLPTRHARFGSAQEAALVVGAAGAQWADALLNPLLTHLPRRSHDPGSQELAATLSSWLAFSSHATQHLKIHRNTLAARLRLIGKLLGVDLNRVADQAALDLALRIRATPTVPRTASPAGAKPAPPHRLDDILRGPAVQEWAAHQLHPLTASRSSRTAADPRTTLRTWLECEAQLGPTAAALGISVPGARKRLARLESILQRALLQTPSARHDLWLAFRALDVAGADAAR</sequence>
<reference evidence="4 5" key="1">
    <citation type="journal article" date="2018" name="Front. Microbiol.">
        <title>Genome Sequencing of Streptomyces atratus SCSIOZH16 and Activation Production of Nocardamine via Metabolic Engineering.</title>
        <authorList>
            <person name="Li Y."/>
            <person name="Zhang C."/>
            <person name="Liu C."/>
            <person name="Ju J."/>
            <person name="Ma J."/>
        </authorList>
    </citation>
    <scope>NUCLEOTIDE SEQUENCE [LARGE SCALE GENOMIC DNA]</scope>
    <source>
        <strain evidence="4 5">SCSIO_ZH16</strain>
    </source>
</reference>
<dbReference type="KEGG" id="sata:C5746_19505"/>
<feature type="domain" description="PucR C-terminal helix-turn-helix" evidence="2">
    <location>
        <begin position="325"/>
        <end position="380"/>
    </location>
</feature>
<dbReference type="AlphaFoldDB" id="A0A2Z5JES8"/>
<accession>A0A2Z5JES8</accession>
<gene>
    <name evidence="4" type="ORF">C5746_19505</name>
</gene>
<dbReference type="InterPro" id="IPR041522">
    <property type="entry name" value="CdaR_GGDEF"/>
</dbReference>
<dbReference type="PANTHER" id="PTHR33744:SF1">
    <property type="entry name" value="DNA-BINDING TRANSCRIPTIONAL ACTIVATOR ADER"/>
    <property type="match status" value="1"/>
</dbReference>
<dbReference type="EMBL" id="CP027306">
    <property type="protein sequence ID" value="AXE78743.1"/>
    <property type="molecule type" value="Genomic_DNA"/>
</dbReference>
<feature type="domain" description="CdaR GGDEF-like" evidence="3">
    <location>
        <begin position="169"/>
        <end position="273"/>
    </location>
</feature>
<dbReference type="Gene3D" id="1.10.10.2840">
    <property type="entry name" value="PucR C-terminal helix-turn-helix domain"/>
    <property type="match status" value="2"/>
</dbReference>
<evidence type="ECO:0000256" key="1">
    <source>
        <dbReference type="ARBA" id="ARBA00006754"/>
    </source>
</evidence>
<name>A0A2Z5JES8_STRAR</name>
<dbReference type="Pfam" id="PF17853">
    <property type="entry name" value="GGDEF_2"/>
    <property type="match status" value="1"/>
</dbReference>
<evidence type="ECO:0000313" key="4">
    <source>
        <dbReference type="EMBL" id="AXE78743.1"/>
    </source>
</evidence>
<proteinExistence type="inferred from homology"/>
<dbReference type="InterPro" id="IPR025736">
    <property type="entry name" value="PucR_C-HTH_dom"/>
</dbReference>
<evidence type="ECO:0000313" key="5">
    <source>
        <dbReference type="Proteomes" id="UP000252698"/>
    </source>
</evidence>
<dbReference type="Pfam" id="PF13556">
    <property type="entry name" value="HTH_30"/>
    <property type="match status" value="2"/>
</dbReference>
<dbReference type="InterPro" id="IPR051448">
    <property type="entry name" value="CdaR-like_regulators"/>
</dbReference>
<dbReference type="Proteomes" id="UP000252698">
    <property type="component" value="Chromosome"/>
</dbReference>
<dbReference type="PANTHER" id="PTHR33744">
    <property type="entry name" value="CARBOHYDRATE DIACID REGULATOR"/>
    <property type="match status" value="1"/>
</dbReference>